<reference evidence="1 2" key="1">
    <citation type="submission" date="2019-05" db="EMBL/GenBank/DDBJ databases">
        <title>Emergence of the Ug99 lineage of the wheat stem rust pathogen through somatic hybridization.</title>
        <authorList>
            <person name="Li F."/>
            <person name="Upadhyaya N.M."/>
            <person name="Sperschneider J."/>
            <person name="Matny O."/>
            <person name="Nguyen-Phuc H."/>
            <person name="Mago R."/>
            <person name="Raley C."/>
            <person name="Miller M.E."/>
            <person name="Silverstein K.A.T."/>
            <person name="Henningsen E."/>
            <person name="Hirsch C.D."/>
            <person name="Visser B."/>
            <person name="Pretorius Z.A."/>
            <person name="Steffenson B.J."/>
            <person name="Schwessinger B."/>
            <person name="Dodds P.N."/>
            <person name="Figueroa M."/>
        </authorList>
    </citation>
    <scope>NUCLEOTIDE SEQUENCE [LARGE SCALE GENOMIC DNA]</scope>
    <source>
        <strain evidence="1 2">Ug99</strain>
    </source>
</reference>
<name>A0A5B0S336_PUCGR</name>
<comment type="caution">
    <text evidence="1">The sequence shown here is derived from an EMBL/GenBank/DDBJ whole genome shotgun (WGS) entry which is preliminary data.</text>
</comment>
<accession>A0A5B0S336</accession>
<dbReference type="Proteomes" id="UP000325313">
    <property type="component" value="Unassembled WGS sequence"/>
</dbReference>
<sequence>MQRNWLGTQFFHPGSGMVFQTFHLPCRSCYDVVGHERYLKKLKNTARRDGVAGVRWGKERLAMRAERIRGVRF</sequence>
<evidence type="ECO:0000313" key="2">
    <source>
        <dbReference type="Proteomes" id="UP000325313"/>
    </source>
</evidence>
<dbReference type="EMBL" id="VDEP01000104">
    <property type="protein sequence ID" value="KAA1131104.1"/>
    <property type="molecule type" value="Genomic_DNA"/>
</dbReference>
<organism evidence="1 2">
    <name type="scientific">Puccinia graminis f. sp. tritici</name>
    <dbReference type="NCBI Taxonomy" id="56615"/>
    <lineage>
        <taxon>Eukaryota</taxon>
        <taxon>Fungi</taxon>
        <taxon>Dikarya</taxon>
        <taxon>Basidiomycota</taxon>
        <taxon>Pucciniomycotina</taxon>
        <taxon>Pucciniomycetes</taxon>
        <taxon>Pucciniales</taxon>
        <taxon>Pucciniaceae</taxon>
        <taxon>Puccinia</taxon>
    </lineage>
</organism>
<proteinExistence type="predicted"/>
<evidence type="ECO:0000313" key="1">
    <source>
        <dbReference type="EMBL" id="KAA1131104.1"/>
    </source>
</evidence>
<protein>
    <submittedName>
        <fullName evidence="1">Uncharacterized protein</fullName>
    </submittedName>
</protein>
<gene>
    <name evidence="1" type="ORF">PGTUg99_008304</name>
</gene>
<dbReference type="AlphaFoldDB" id="A0A5B0S336"/>